<dbReference type="Pfam" id="PF02383">
    <property type="entry name" value="Syja_N"/>
    <property type="match status" value="1"/>
</dbReference>
<dbReference type="OMA" id="YQRLMFH"/>
<dbReference type="EMBL" id="CDSF01000076">
    <property type="protein sequence ID" value="CEO96766.1"/>
    <property type="molecule type" value="Genomic_DNA"/>
</dbReference>
<feature type="domain" description="SAC" evidence="4">
    <location>
        <begin position="165"/>
        <end position="514"/>
    </location>
</feature>
<dbReference type="PANTHER" id="PTHR45738:SF5">
    <property type="entry name" value="POLYPHOSPHOINOSITIDE PHOSPHATASE"/>
    <property type="match status" value="1"/>
</dbReference>
<dbReference type="Proteomes" id="UP000039324">
    <property type="component" value="Unassembled WGS sequence"/>
</dbReference>
<dbReference type="EMBL" id="OVEO01000015">
    <property type="protein sequence ID" value="SPR00698.1"/>
    <property type="molecule type" value="Genomic_DNA"/>
</dbReference>
<proteinExistence type="predicted"/>
<dbReference type="PANTHER" id="PTHR45738">
    <property type="entry name" value="POLYPHOSPHOINOSITIDE PHOSPHATASE"/>
    <property type="match status" value="1"/>
</dbReference>
<reference evidence="6 8" key="2">
    <citation type="submission" date="2018-03" db="EMBL/GenBank/DDBJ databases">
        <authorList>
            <person name="Fogelqvist J."/>
        </authorList>
    </citation>
    <scope>NUCLEOTIDE SEQUENCE [LARGE SCALE GENOMIC DNA]</scope>
</reference>
<protein>
    <recommendedName>
        <fullName evidence="4">SAC domain-containing protein</fullName>
    </recommendedName>
</protein>
<evidence type="ECO:0000313" key="8">
    <source>
        <dbReference type="Proteomes" id="UP000290189"/>
    </source>
</evidence>
<keyword evidence="7" id="KW-1185">Reference proteome</keyword>
<evidence type="ECO:0000256" key="1">
    <source>
        <dbReference type="ARBA" id="ARBA00004308"/>
    </source>
</evidence>
<dbReference type="InterPro" id="IPR002013">
    <property type="entry name" value="SAC_dom"/>
</dbReference>
<dbReference type="AlphaFoldDB" id="A0A0G4INF4"/>
<dbReference type="PROSITE" id="PS50275">
    <property type="entry name" value="SAC"/>
    <property type="match status" value="1"/>
</dbReference>
<dbReference type="OrthoDB" id="405996at2759"/>
<dbReference type="Proteomes" id="UP000290189">
    <property type="component" value="Unassembled WGS sequence"/>
</dbReference>
<keyword evidence="2" id="KW-0378">Hydrolase</keyword>
<keyword evidence="6" id="KW-0496">Mitochondrion</keyword>
<name>A0A0G4INF4_PLABS</name>
<comment type="subcellular location">
    <subcellularLocation>
        <location evidence="1">Endomembrane system</location>
    </subcellularLocation>
</comment>
<sequence>MTSRPDVRKVPSGTRLPPVFPTLGKFVLYETRIRFYMIAHCPLTRSYRVMKIERNDPTRLAVTIVASDYTRKQVHDLLDMIKAANTNAGGLCKCVTAVGILGFIRFLQGYYLVLATERRCVGQIGPHRIYSVSGTALIPITSSSLLQGSTSAQVRMDEARYKDLLSTLDLTTNYYFSYTYDLTRTLQTNMLSHAADERRPASMFIWNWFLIEEARKIDGINDPPWLLHVIHGYFEHRKCSLFGGRSLSIYLISRKSRLFAGTRYLKRGISFEGNSANDVETEQICHDRNQGCVRDSGLFTSYVQHRASVPLYWTQEPNAMVARPTIMIQVADPVARGMRRHFQDLLQRYGAPVICLNLIRQSEHVVRECTLGEPFRNGIAFLNELAKDDERIEYIAFDFKRVSKSRDHHIADDLEEVAQGVIERTGMFFSGDTYPLDTTSPGFRQRGICRSNCIDSLDRTNVAQFCIGKRALGHQLHSMGFLLDASLPKDSPLVKLLLDMYERMGDCLALQYGGSMMHRQMRKDRAQTNASVPVLYRLRTPNKPKEILVSILRHYQNSFQDKDKQDALNLFLGKFKPLESAVNIWDLSSDFYLHSNPQRVADVSQTTTNWTEAFVAAFDSSIRRAGQPPSLDAPLQHAQSDAYFDEKFDASSYTMLDDLFENNRSQLIVFNPAVEAGRKTDTGLASGGVVFRLWRSFYVRHSDPPGPNSCHVDGNADDTLGLVNPSLAYGAYAFRCPVMPTETCRNSPATNTFRFTYPTSCETHERFARYKAACPETVSPLAGQLQHQPPSAVVTELVLDPRAYGPDEFSIAGFT</sequence>
<geneLocation type="mitochondrion" evidence="6"/>
<dbReference type="GO" id="GO:0046856">
    <property type="term" value="P:phosphatidylinositol dephosphorylation"/>
    <property type="evidence" value="ECO:0007669"/>
    <property type="project" value="InterPro"/>
</dbReference>
<accession>A0A0G4INF4</accession>
<reference evidence="5 7" key="1">
    <citation type="submission" date="2015-02" db="EMBL/GenBank/DDBJ databases">
        <authorList>
            <person name="Chooi Y.-H."/>
        </authorList>
    </citation>
    <scope>NUCLEOTIDE SEQUENCE [LARGE SCALE GENOMIC DNA]</scope>
    <source>
        <strain evidence="5">E3</strain>
    </source>
</reference>
<dbReference type="GO" id="GO:0012505">
    <property type="term" value="C:endomembrane system"/>
    <property type="evidence" value="ECO:0007669"/>
    <property type="project" value="UniProtKB-SubCell"/>
</dbReference>
<keyword evidence="3" id="KW-0472">Membrane</keyword>
<dbReference type="InterPro" id="IPR043573">
    <property type="entry name" value="Fig4-like"/>
</dbReference>
<gene>
    <name evidence="5" type="ORF">PBRA_005370</name>
    <name evidence="6" type="ORF">PLBR_LOCUS7913</name>
</gene>
<organism evidence="5 7">
    <name type="scientific">Plasmodiophora brassicae</name>
    <name type="common">Clubroot disease agent</name>
    <dbReference type="NCBI Taxonomy" id="37360"/>
    <lineage>
        <taxon>Eukaryota</taxon>
        <taxon>Sar</taxon>
        <taxon>Rhizaria</taxon>
        <taxon>Endomyxa</taxon>
        <taxon>Phytomyxea</taxon>
        <taxon>Plasmodiophorida</taxon>
        <taxon>Plasmodiophoridae</taxon>
        <taxon>Plasmodiophora</taxon>
    </lineage>
</organism>
<evidence type="ECO:0000259" key="4">
    <source>
        <dbReference type="PROSITE" id="PS50275"/>
    </source>
</evidence>
<dbReference type="GO" id="GO:0043813">
    <property type="term" value="F:phosphatidylinositol-3,5-bisphosphate 5-phosphatase activity"/>
    <property type="evidence" value="ECO:0007669"/>
    <property type="project" value="InterPro"/>
</dbReference>
<evidence type="ECO:0000313" key="5">
    <source>
        <dbReference type="EMBL" id="CEO96766.1"/>
    </source>
</evidence>
<dbReference type="STRING" id="37360.A0A0G4INF4"/>
<evidence type="ECO:0000313" key="7">
    <source>
        <dbReference type="Proteomes" id="UP000039324"/>
    </source>
</evidence>
<evidence type="ECO:0000313" key="6">
    <source>
        <dbReference type="EMBL" id="SPR00698.1"/>
    </source>
</evidence>
<evidence type="ECO:0000256" key="3">
    <source>
        <dbReference type="ARBA" id="ARBA00023136"/>
    </source>
</evidence>
<evidence type="ECO:0000256" key="2">
    <source>
        <dbReference type="ARBA" id="ARBA00022801"/>
    </source>
</evidence>